<gene>
    <name evidence="2" type="ORF">ElP_30080</name>
</gene>
<dbReference type="AlphaFoldDB" id="A0A518H2N3"/>
<dbReference type="PANTHER" id="PTHR35400">
    <property type="entry name" value="SLR1083 PROTEIN"/>
    <property type="match status" value="1"/>
</dbReference>
<protein>
    <recommendedName>
        <fullName evidence="1">Putative restriction endonuclease domain-containing protein</fullName>
    </recommendedName>
</protein>
<dbReference type="Proteomes" id="UP000317835">
    <property type="component" value="Chromosome"/>
</dbReference>
<dbReference type="Gene3D" id="3.90.1570.10">
    <property type="entry name" value="tt1808, chain A"/>
    <property type="match status" value="1"/>
</dbReference>
<sequence>MPSTAAASRPAEPPMEPITVPMFRAMVRSGIIGEKEPVYLWKGRLARRMAPNRPHSIAVDRCRRALEGILPQGYHVQQEQPVAMRGQHSTPEPGLAVLRGRPEDYPTEFPTTADMPLAVEVADSSLAIDRDQSDDLALEGVRVYLIVDLKGRRVEARDGPKDGTYQRVTTFGEDADLPVVVDGRQVGLVRVRDLLP</sequence>
<feature type="domain" description="Putative restriction endonuclease" evidence="1">
    <location>
        <begin position="35"/>
        <end position="178"/>
    </location>
</feature>
<dbReference type="InterPro" id="IPR012296">
    <property type="entry name" value="Nuclease_put_TT1808"/>
</dbReference>
<dbReference type="Pfam" id="PF05685">
    <property type="entry name" value="Uma2"/>
    <property type="match status" value="1"/>
</dbReference>
<name>A0A518H2N3_9BACT</name>
<dbReference type="CDD" id="cd06260">
    <property type="entry name" value="DUF820-like"/>
    <property type="match status" value="1"/>
</dbReference>
<keyword evidence="3" id="KW-1185">Reference proteome</keyword>
<organism evidence="2 3">
    <name type="scientific">Tautonia plasticadhaerens</name>
    <dbReference type="NCBI Taxonomy" id="2527974"/>
    <lineage>
        <taxon>Bacteria</taxon>
        <taxon>Pseudomonadati</taxon>
        <taxon>Planctomycetota</taxon>
        <taxon>Planctomycetia</taxon>
        <taxon>Isosphaerales</taxon>
        <taxon>Isosphaeraceae</taxon>
        <taxon>Tautonia</taxon>
    </lineage>
</organism>
<reference evidence="2 3" key="1">
    <citation type="submission" date="2019-02" db="EMBL/GenBank/DDBJ databases">
        <title>Deep-cultivation of Planctomycetes and their phenomic and genomic characterization uncovers novel biology.</title>
        <authorList>
            <person name="Wiegand S."/>
            <person name="Jogler M."/>
            <person name="Boedeker C."/>
            <person name="Pinto D."/>
            <person name="Vollmers J."/>
            <person name="Rivas-Marin E."/>
            <person name="Kohn T."/>
            <person name="Peeters S.H."/>
            <person name="Heuer A."/>
            <person name="Rast P."/>
            <person name="Oberbeckmann S."/>
            <person name="Bunk B."/>
            <person name="Jeske O."/>
            <person name="Meyerdierks A."/>
            <person name="Storesund J.E."/>
            <person name="Kallscheuer N."/>
            <person name="Luecker S."/>
            <person name="Lage O.M."/>
            <person name="Pohl T."/>
            <person name="Merkel B.J."/>
            <person name="Hornburger P."/>
            <person name="Mueller R.-W."/>
            <person name="Bruemmer F."/>
            <person name="Labrenz M."/>
            <person name="Spormann A.M."/>
            <person name="Op den Camp H."/>
            <person name="Overmann J."/>
            <person name="Amann R."/>
            <person name="Jetten M.S.M."/>
            <person name="Mascher T."/>
            <person name="Medema M.H."/>
            <person name="Devos D.P."/>
            <person name="Kaster A.-K."/>
            <person name="Ovreas L."/>
            <person name="Rohde M."/>
            <person name="Galperin M.Y."/>
            <person name="Jogler C."/>
        </authorList>
    </citation>
    <scope>NUCLEOTIDE SEQUENCE [LARGE SCALE GENOMIC DNA]</scope>
    <source>
        <strain evidence="2 3">ElP</strain>
    </source>
</reference>
<evidence type="ECO:0000259" key="1">
    <source>
        <dbReference type="Pfam" id="PF05685"/>
    </source>
</evidence>
<dbReference type="KEGG" id="tpla:ElP_30080"/>
<proteinExistence type="predicted"/>
<dbReference type="RefSeq" id="WP_197446991.1">
    <property type="nucleotide sequence ID" value="NZ_CP036426.1"/>
</dbReference>
<evidence type="ECO:0000313" key="2">
    <source>
        <dbReference type="EMBL" id="QDV35106.1"/>
    </source>
</evidence>
<dbReference type="PANTHER" id="PTHR35400:SF1">
    <property type="entry name" value="SLR1083 PROTEIN"/>
    <property type="match status" value="1"/>
</dbReference>
<dbReference type="InterPro" id="IPR008538">
    <property type="entry name" value="Uma2"/>
</dbReference>
<dbReference type="EMBL" id="CP036426">
    <property type="protein sequence ID" value="QDV35106.1"/>
    <property type="molecule type" value="Genomic_DNA"/>
</dbReference>
<accession>A0A518H2N3</accession>
<evidence type="ECO:0000313" key="3">
    <source>
        <dbReference type="Proteomes" id="UP000317835"/>
    </source>
</evidence>